<gene>
    <name evidence="5" type="primary">appA_2</name>
    <name evidence="5" type="ORF">MBHS_02906</name>
</gene>
<dbReference type="SUPFAM" id="SSF53850">
    <property type="entry name" value="Periplasmic binding protein-like II"/>
    <property type="match status" value="2"/>
</dbReference>
<dbReference type="EMBL" id="FMSV02000513">
    <property type="protein sequence ID" value="SEH07040.1"/>
    <property type="molecule type" value="Genomic_DNA"/>
</dbReference>
<dbReference type="GO" id="GO:0015833">
    <property type="term" value="P:peptide transport"/>
    <property type="evidence" value="ECO:0007669"/>
    <property type="project" value="TreeGrafter"/>
</dbReference>
<feature type="domain" description="Solute-binding protein family 5" evidence="4">
    <location>
        <begin position="226"/>
        <end position="590"/>
    </location>
</feature>
<proteinExistence type="inferred from homology"/>
<accession>A0A1H6FAA3</accession>
<dbReference type="GO" id="GO:1904680">
    <property type="term" value="F:peptide transmembrane transporter activity"/>
    <property type="evidence" value="ECO:0007669"/>
    <property type="project" value="TreeGrafter"/>
</dbReference>
<reference evidence="5 6" key="1">
    <citation type="submission" date="2016-10" db="EMBL/GenBank/DDBJ databases">
        <authorList>
            <person name="de Groot N.N."/>
        </authorList>
    </citation>
    <scope>NUCLEOTIDE SEQUENCE [LARGE SCALE GENOMIC DNA]</scope>
    <source>
        <strain evidence="5">MBHS1</strain>
    </source>
</reference>
<sequence>MRFFLLFTPLLLMALLVQSGFWVPSYSRQSQANPQRLQQFIHASIGDAKILNPILNADSASSDIVEKVFDGLLDLDDNLQLRGRLATSWETHEVLYLRINHNASIADGSQPNARQLREKIQTWLKTQADLQERLQAIQILPAQQQNFEVFLPDKTRIAVNLNIPETLHFQLSQVVPDFFKRLTALLGDNYEENRPWLQWLPKPEQHKPVILDAVKKDFPTFEHNPVLRFYLRKNVLFHDGEVFDAEDVLFTYQALMNPKNLSPRTSDFEPIKSLKVHDAHTVDVIYKRLFSPAINAWMIGILPEHRLNQQALLQEQQQRGISGKAAENFGLRDSDFNRHPIGTGAFKFVSWRSDEQIHLQRNAHYWEGAPLYQDYFYRIIPDTVTRELEFRSGAIDAYNPQPYQVKRYQQDPDYQYFSSLQTAYTYIGYNQRRPLFQDARLRKALGLALNVEEIMAYVLYEQGERISGPYPKNTRWYNPEVKPLAYDPAMALSLLAELGWQRNREGWLEKDGKILEFTLITNHGNALRKAILSIAQDHWRRIGIRCHTQVFEWAVFLQDFVNPGQFDAVVLGWSMGIDPDLYQIWHSSQSGKHQLNFIAYQNAKADQLIEQIRETYDLNKQQQLTRQLHQQIAADHAYTFLYAPLKTQVLDKKIVMQTADGNYVKIPEPHSGDLMFHFKRWKKLEIMPRF</sequence>
<name>A0A1H6FAA3_9GAMM</name>
<evidence type="ECO:0000259" key="4">
    <source>
        <dbReference type="Pfam" id="PF00496"/>
    </source>
</evidence>
<dbReference type="Proteomes" id="UP000236724">
    <property type="component" value="Unassembled WGS sequence"/>
</dbReference>
<dbReference type="Gene3D" id="3.40.190.10">
    <property type="entry name" value="Periplasmic binding protein-like II"/>
    <property type="match status" value="1"/>
</dbReference>
<evidence type="ECO:0000313" key="6">
    <source>
        <dbReference type="Proteomes" id="UP000236724"/>
    </source>
</evidence>
<dbReference type="Gene3D" id="3.10.105.10">
    <property type="entry name" value="Dipeptide-binding Protein, Domain 3"/>
    <property type="match status" value="1"/>
</dbReference>
<dbReference type="GO" id="GO:0030288">
    <property type="term" value="C:outer membrane-bounded periplasmic space"/>
    <property type="evidence" value="ECO:0007669"/>
    <property type="project" value="UniProtKB-ARBA"/>
</dbReference>
<protein>
    <submittedName>
        <fullName evidence="5">Oligopeptide-binding protein AppA</fullName>
    </submittedName>
</protein>
<comment type="similarity">
    <text evidence="1">Belongs to the bacterial solute-binding protein 5 family.</text>
</comment>
<keyword evidence="6" id="KW-1185">Reference proteome</keyword>
<dbReference type="OrthoDB" id="9801912at2"/>
<dbReference type="RefSeq" id="WP_103920757.1">
    <property type="nucleotide sequence ID" value="NZ_FMSV02000513.1"/>
</dbReference>
<dbReference type="InterPro" id="IPR000914">
    <property type="entry name" value="SBP_5_dom"/>
</dbReference>
<dbReference type="InterPro" id="IPR039424">
    <property type="entry name" value="SBP_5"/>
</dbReference>
<evidence type="ECO:0000256" key="3">
    <source>
        <dbReference type="ARBA" id="ARBA00022729"/>
    </source>
</evidence>
<evidence type="ECO:0000313" key="5">
    <source>
        <dbReference type="EMBL" id="SEH07040.1"/>
    </source>
</evidence>
<evidence type="ECO:0000256" key="1">
    <source>
        <dbReference type="ARBA" id="ARBA00005695"/>
    </source>
</evidence>
<evidence type="ECO:0000256" key="2">
    <source>
        <dbReference type="ARBA" id="ARBA00022448"/>
    </source>
</evidence>
<dbReference type="PIRSF" id="PIRSF002741">
    <property type="entry name" value="MppA"/>
    <property type="match status" value="1"/>
</dbReference>
<dbReference type="AlphaFoldDB" id="A0A1H6FAA3"/>
<keyword evidence="2" id="KW-0813">Transport</keyword>
<dbReference type="Pfam" id="PF00496">
    <property type="entry name" value="SBP_bac_5"/>
    <property type="match status" value="1"/>
</dbReference>
<dbReference type="PANTHER" id="PTHR30290">
    <property type="entry name" value="PERIPLASMIC BINDING COMPONENT OF ABC TRANSPORTER"/>
    <property type="match status" value="1"/>
</dbReference>
<dbReference type="GO" id="GO:0043190">
    <property type="term" value="C:ATP-binding cassette (ABC) transporter complex"/>
    <property type="evidence" value="ECO:0007669"/>
    <property type="project" value="InterPro"/>
</dbReference>
<dbReference type="Gene3D" id="3.90.76.10">
    <property type="entry name" value="Dipeptide-binding Protein, Domain 1"/>
    <property type="match status" value="2"/>
</dbReference>
<keyword evidence="3" id="KW-0732">Signal</keyword>
<dbReference type="InterPro" id="IPR030678">
    <property type="entry name" value="Peptide/Ni-bd"/>
</dbReference>
<dbReference type="PANTHER" id="PTHR30290:SF9">
    <property type="entry name" value="OLIGOPEPTIDE-BINDING PROTEIN APPA"/>
    <property type="match status" value="1"/>
</dbReference>
<organism evidence="5 6">
    <name type="scientific">Candidatus Venteria ishoeyi</name>
    <dbReference type="NCBI Taxonomy" id="1899563"/>
    <lineage>
        <taxon>Bacteria</taxon>
        <taxon>Pseudomonadati</taxon>
        <taxon>Pseudomonadota</taxon>
        <taxon>Gammaproteobacteria</taxon>
        <taxon>Thiotrichales</taxon>
        <taxon>Thiotrichaceae</taxon>
        <taxon>Venteria</taxon>
    </lineage>
</organism>